<accession>A0A5E4B4T5</accession>
<dbReference type="AlphaFoldDB" id="A0A5E4B4T5"/>
<keyword evidence="4" id="KW-1185">Reference proteome</keyword>
<evidence type="ECO:0000256" key="1">
    <source>
        <dbReference type="SAM" id="MobiDB-lite"/>
    </source>
</evidence>
<dbReference type="EMBL" id="WJEC01007997">
    <property type="protein sequence ID" value="KAF7464682.1"/>
    <property type="molecule type" value="Genomic_DNA"/>
</dbReference>
<dbReference type="EMBL" id="CABDUW010000241">
    <property type="protein sequence ID" value="VTJ63749.1"/>
    <property type="molecule type" value="Genomic_DNA"/>
</dbReference>
<evidence type="ECO:0000313" key="2">
    <source>
        <dbReference type="EMBL" id="KAF7464682.1"/>
    </source>
</evidence>
<protein>
    <submittedName>
        <fullName evidence="3">Uncharacterized protein</fullName>
    </submittedName>
</protein>
<gene>
    <name evidence="2" type="ORF">GHT09_006049</name>
    <name evidence="3" type="ORF">MONAX_5E019338</name>
</gene>
<evidence type="ECO:0000313" key="3">
    <source>
        <dbReference type="EMBL" id="VTJ63749.1"/>
    </source>
</evidence>
<organism evidence="3 4">
    <name type="scientific">Marmota monax</name>
    <name type="common">Woodchuck</name>
    <dbReference type="NCBI Taxonomy" id="9995"/>
    <lineage>
        <taxon>Eukaryota</taxon>
        <taxon>Metazoa</taxon>
        <taxon>Chordata</taxon>
        <taxon>Craniata</taxon>
        <taxon>Vertebrata</taxon>
        <taxon>Euteleostomi</taxon>
        <taxon>Mammalia</taxon>
        <taxon>Eutheria</taxon>
        <taxon>Euarchontoglires</taxon>
        <taxon>Glires</taxon>
        <taxon>Rodentia</taxon>
        <taxon>Sciuromorpha</taxon>
        <taxon>Sciuridae</taxon>
        <taxon>Xerinae</taxon>
        <taxon>Marmotini</taxon>
        <taxon>Marmota</taxon>
    </lineage>
</organism>
<reference evidence="2" key="2">
    <citation type="submission" date="2020-08" db="EMBL/GenBank/DDBJ databases">
        <authorList>
            <person name="Shumante A."/>
            <person name="Zimin A.V."/>
            <person name="Puiu D."/>
            <person name="Salzberg S.L."/>
        </authorList>
    </citation>
    <scope>NUCLEOTIDE SEQUENCE</scope>
    <source>
        <strain evidence="2">WC2-LM</strain>
        <tissue evidence="2">Liver</tissue>
    </source>
</reference>
<feature type="region of interest" description="Disordered" evidence="1">
    <location>
        <begin position="289"/>
        <end position="315"/>
    </location>
</feature>
<name>A0A5E4B4T5_MARMO</name>
<sequence>MLAAGSEPEGSCEREGMRIAPAPARDSEVTMLIHGFSPARSGSKTWLRMSRAFLHPLHILPQVPSICCALSNQVGRPSTICGLQLEAKHSTSGEMDSPRKVQKGCSARSAQPGPHTPGEPRPGLGWDEIWPLHPGSRHFGAVPGMGGKSRGWRGASEPGRVPPKCRAFHSLYPQSSGSQDPRPGLWFRVAELPPRAPQPTLAWVLFPPAQQVQEPASLASLKLPASFRDTTGTKVTLGSELPSCPFSTMSSTRVPRAGILVVAYYLFLCRGPGAPHSCTVNRLGSLLPAPNPPTPGGEPRCELVGRASADSAAAK</sequence>
<dbReference type="Proteomes" id="UP000335636">
    <property type="component" value="Unassembled WGS sequence"/>
</dbReference>
<dbReference type="Proteomes" id="UP000662637">
    <property type="component" value="Unassembled WGS sequence"/>
</dbReference>
<evidence type="ECO:0000313" key="4">
    <source>
        <dbReference type="Proteomes" id="UP000335636"/>
    </source>
</evidence>
<reference evidence="3 4" key="1">
    <citation type="submission" date="2019-04" db="EMBL/GenBank/DDBJ databases">
        <authorList>
            <person name="Alioto T."/>
            <person name="Alioto T."/>
        </authorList>
    </citation>
    <scope>NUCLEOTIDE SEQUENCE [LARGE SCALE GENOMIC DNA]</scope>
</reference>
<feature type="compositionally biased region" description="Basic and acidic residues" evidence="1">
    <location>
        <begin position="90"/>
        <end position="99"/>
    </location>
</feature>
<feature type="region of interest" description="Disordered" evidence="1">
    <location>
        <begin position="90"/>
        <end position="124"/>
    </location>
</feature>
<proteinExistence type="predicted"/>